<evidence type="ECO:0000313" key="3">
    <source>
        <dbReference type="Proteomes" id="UP000696294"/>
    </source>
</evidence>
<keyword evidence="3" id="KW-1185">Reference proteome</keyword>
<dbReference type="RefSeq" id="WP_168008279.1">
    <property type="nucleotide sequence ID" value="NZ_JAATEP010000004.1"/>
</dbReference>
<accession>A0ABX1AWS0</accession>
<sequence length="141" mass="14598">MSAARPGPREGAVARTAHCAVASNHPGNHEDRKLSGPVAVLLSGAAASRSGRRLATLAGLVAALLVAAVALHWALMAFSYFLLADCAGGEARLLPWMADASSWPPDTPARPCCSSPAYVRAGRHPRLGRQAAPGVRSLTVR</sequence>
<evidence type="ECO:0000313" key="2">
    <source>
        <dbReference type="EMBL" id="NJP89381.1"/>
    </source>
</evidence>
<dbReference type="Proteomes" id="UP000696294">
    <property type="component" value="Unassembled WGS sequence"/>
</dbReference>
<feature type="transmembrane region" description="Helical" evidence="1">
    <location>
        <begin position="57"/>
        <end position="83"/>
    </location>
</feature>
<keyword evidence="1" id="KW-1133">Transmembrane helix</keyword>
<keyword evidence="1" id="KW-0812">Transmembrane</keyword>
<organism evidence="2 3">
    <name type="scientific">Nonomuraea composti</name>
    <dbReference type="NCBI Taxonomy" id="2720023"/>
    <lineage>
        <taxon>Bacteria</taxon>
        <taxon>Bacillati</taxon>
        <taxon>Actinomycetota</taxon>
        <taxon>Actinomycetes</taxon>
        <taxon>Streptosporangiales</taxon>
        <taxon>Streptosporangiaceae</taxon>
        <taxon>Nonomuraea</taxon>
    </lineage>
</organism>
<gene>
    <name evidence="2" type="ORF">HCN51_07950</name>
</gene>
<proteinExistence type="predicted"/>
<reference evidence="2 3" key="1">
    <citation type="submission" date="2020-03" db="EMBL/GenBank/DDBJ databases">
        <title>WGS of actinomycetes isolated from Thailand.</title>
        <authorList>
            <person name="Thawai C."/>
        </authorList>
    </citation>
    <scope>NUCLEOTIDE SEQUENCE [LARGE SCALE GENOMIC DNA]</scope>
    <source>
        <strain evidence="2 3">FMUSA5-5</strain>
    </source>
</reference>
<dbReference type="EMBL" id="JAATEP010000004">
    <property type="protein sequence ID" value="NJP89381.1"/>
    <property type="molecule type" value="Genomic_DNA"/>
</dbReference>
<evidence type="ECO:0000256" key="1">
    <source>
        <dbReference type="SAM" id="Phobius"/>
    </source>
</evidence>
<protein>
    <submittedName>
        <fullName evidence="2">Uncharacterized protein</fullName>
    </submittedName>
</protein>
<comment type="caution">
    <text evidence="2">The sequence shown here is derived from an EMBL/GenBank/DDBJ whole genome shotgun (WGS) entry which is preliminary data.</text>
</comment>
<name>A0ABX1AWS0_9ACTN</name>
<keyword evidence="1" id="KW-0472">Membrane</keyword>